<sequence>MIGQTRTRAELVAEADEWLLKSGWRHPGIKDQPVGLALDVNALVERSNAVPAFPFGGGVDG</sequence>
<accession>A0A2H4J9N0</accession>
<reference evidence="1" key="1">
    <citation type="submission" date="2017-06" db="EMBL/GenBank/DDBJ databases">
        <title>Novel phages from South African skin metaviromes.</title>
        <authorList>
            <person name="van Zyl L.J."/>
            <person name="Abrahams Y."/>
            <person name="Stander E.A."/>
            <person name="Kirby B.M."/>
            <person name="Clavaud C."/>
            <person name="Farcet C."/>
            <person name="Breton L."/>
            <person name="Trindade M.I."/>
        </authorList>
    </citation>
    <scope>NUCLEOTIDE SEQUENCE</scope>
</reference>
<proteinExistence type="predicted"/>
<dbReference type="EMBL" id="MF417887">
    <property type="protein sequence ID" value="ASN69216.1"/>
    <property type="molecule type" value="Genomic_DNA"/>
</dbReference>
<name>A0A2H4J9N0_9CAUD</name>
<gene>
    <name evidence="1" type="ORF">7S3_38</name>
</gene>
<evidence type="ECO:0000313" key="1">
    <source>
        <dbReference type="EMBL" id="ASN69216.1"/>
    </source>
</evidence>
<protein>
    <submittedName>
        <fullName evidence="1">Uncharacterized protein</fullName>
    </submittedName>
</protein>
<organism evidence="1">
    <name type="scientific">uncultured Caudovirales phage</name>
    <dbReference type="NCBI Taxonomy" id="2100421"/>
    <lineage>
        <taxon>Viruses</taxon>
        <taxon>Duplodnaviria</taxon>
        <taxon>Heunggongvirae</taxon>
        <taxon>Uroviricota</taxon>
        <taxon>Caudoviricetes</taxon>
        <taxon>Peduoviridae</taxon>
        <taxon>Maltschvirus</taxon>
        <taxon>Maltschvirus maltsch</taxon>
    </lineage>
</organism>